<dbReference type="EMBL" id="EQ982215">
    <property type="protein sequence ID" value="EEF24458.1"/>
    <property type="molecule type" value="Genomic_DNA"/>
</dbReference>
<gene>
    <name evidence="2" type="ORF">RCOM_1779520</name>
</gene>
<name>B9TI56_RICCO</name>
<evidence type="ECO:0000313" key="3">
    <source>
        <dbReference type="Proteomes" id="UP000008311"/>
    </source>
</evidence>
<organism evidence="2 3">
    <name type="scientific">Ricinus communis</name>
    <name type="common">Castor bean</name>
    <dbReference type="NCBI Taxonomy" id="3988"/>
    <lineage>
        <taxon>Eukaryota</taxon>
        <taxon>Viridiplantae</taxon>
        <taxon>Streptophyta</taxon>
        <taxon>Embryophyta</taxon>
        <taxon>Tracheophyta</taxon>
        <taxon>Spermatophyta</taxon>
        <taxon>Magnoliopsida</taxon>
        <taxon>eudicotyledons</taxon>
        <taxon>Gunneridae</taxon>
        <taxon>Pentapetalae</taxon>
        <taxon>rosids</taxon>
        <taxon>fabids</taxon>
        <taxon>Malpighiales</taxon>
        <taxon>Euphorbiaceae</taxon>
        <taxon>Acalyphoideae</taxon>
        <taxon>Acalypheae</taxon>
        <taxon>Ricinus</taxon>
    </lineage>
</organism>
<evidence type="ECO:0000313" key="2">
    <source>
        <dbReference type="EMBL" id="EEF24458.1"/>
    </source>
</evidence>
<dbReference type="InParanoid" id="B9TI56"/>
<evidence type="ECO:0000256" key="1">
    <source>
        <dbReference type="SAM" id="MobiDB-lite"/>
    </source>
</evidence>
<keyword evidence="3" id="KW-1185">Reference proteome</keyword>
<feature type="compositionally biased region" description="Basic residues" evidence="1">
    <location>
        <begin position="160"/>
        <end position="173"/>
    </location>
</feature>
<feature type="region of interest" description="Disordered" evidence="1">
    <location>
        <begin position="323"/>
        <end position="343"/>
    </location>
</feature>
<proteinExistence type="predicted"/>
<reference evidence="3" key="1">
    <citation type="journal article" date="2010" name="Nat. Biotechnol.">
        <title>Draft genome sequence of the oilseed species Ricinus communis.</title>
        <authorList>
            <person name="Chan A.P."/>
            <person name="Crabtree J."/>
            <person name="Zhao Q."/>
            <person name="Lorenzi H."/>
            <person name="Orvis J."/>
            <person name="Puiu D."/>
            <person name="Melake-Berhan A."/>
            <person name="Jones K.M."/>
            <person name="Redman J."/>
            <person name="Chen G."/>
            <person name="Cahoon E.B."/>
            <person name="Gedil M."/>
            <person name="Stanke M."/>
            <person name="Haas B.J."/>
            <person name="Wortman J.R."/>
            <person name="Fraser-Liggett C.M."/>
            <person name="Ravel J."/>
            <person name="Rabinowicz P.D."/>
        </authorList>
    </citation>
    <scope>NUCLEOTIDE SEQUENCE [LARGE SCALE GENOMIC DNA]</scope>
    <source>
        <strain evidence="3">cv. Hale</strain>
    </source>
</reference>
<feature type="non-terminal residue" evidence="2">
    <location>
        <position position="381"/>
    </location>
</feature>
<sequence>MSAPKRRAISRSKASSFLNHSLRGSGPPPNQKSMTACACAFMSVARVGQLEAVDAVEFGQLGRQHRHRRATALAERDGDEAPLLHAAVTADHHRAAGDFIAALRRHGPQRLLLRLVALLEAHGDGDGVARRQPGLEPRQENHRAGTQQGQAHGAGIEAHAHHHADHRRGPDRRRRGEATDVKAFAHDDAGAEEADAGDDALHDAGRIGADQVLRHVAAEPVRRITADHRQRGRCHAHQAVGAHAGRAAVIGALVSHQQAQYQRAQQIQENHRVGGQLGVRPVRGEKFDGGHGEPYFLVSCFSKAISSLLTRLGASGAIVLTKATKSSSSSGGHSGGLPAPSDRKKWPLPVTDIEYFSLPVRRFRRSTAVVALVARPLIRSP</sequence>
<feature type="compositionally biased region" description="Basic residues" evidence="1">
    <location>
        <begin position="1"/>
        <end position="10"/>
    </location>
</feature>
<feature type="region of interest" description="Disordered" evidence="1">
    <location>
        <begin position="125"/>
        <end position="176"/>
    </location>
</feature>
<accession>B9TI56</accession>
<feature type="region of interest" description="Disordered" evidence="1">
    <location>
        <begin position="1"/>
        <end position="32"/>
    </location>
</feature>
<protein>
    <submittedName>
        <fullName evidence="2">Uncharacterized protein</fullName>
    </submittedName>
</protein>
<feature type="compositionally biased region" description="Low complexity" evidence="1">
    <location>
        <begin position="144"/>
        <end position="157"/>
    </location>
</feature>
<dbReference type="Proteomes" id="UP000008311">
    <property type="component" value="Unassembled WGS sequence"/>
</dbReference>
<dbReference type="AlphaFoldDB" id="B9TI56"/>